<evidence type="ECO:0000313" key="4">
    <source>
        <dbReference type="Proteomes" id="UP000823046"/>
    </source>
</evidence>
<organism evidence="3 4">
    <name type="scientific">Cardiosporidium cionae</name>
    <dbReference type="NCBI Taxonomy" id="476202"/>
    <lineage>
        <taxon>Eukaryota</taxon>
        <taxon>Sar</taxon>
        <taxon>Alveolata</taxon>
        <taxon>Apicomplexa</taxon>
        <taxon>Aconoidasida</taxon>
        <taxon>Nephromycida</taxon>
        <taxon>Cardiosporidium</taxon>
    </lineage>
</organism>
<keyword evidence="2" id="KW-0539">Nucleus</keyword>
<dbReference type="Gene3D" id="3.70.10.10">
    <property type="match status" value="1"/>
</dbReference>
<keyword evidence="4" id="KW-1185">Reference proteome</keyword>
<evidence type="ECO:0008006" key="5">
    <source>
        <dbReference type="Google" id="ProtNLM"/>
    </source>
</evidence>
<evidence type="ECO:0000256" key="2">
    <source>
        <dbReference type="ARBA" id="ARBA00023242"/>
    </source>
</evidence>
<dbReference type="EMBL" id="JADAQX010000227">
    <property type="protein sequence ID" value="KAF8821139.1"/>
    <property type="molecule type" value="Genomic_DNA"/>
</dbReference>
<proteinExistence type="predicted"/>
<reference evidence="3 4" key="1">
    <citation type="journal article" date="2020" name="bioRxiv">
        <title>Metabolic contributions of an alphaproteobacterial endosymbiont in the apicomplexan Cardiosporidium cionae.</title>
        <authorList>
            <person name="Hunter E.S."/>
            <person name="Paight C.J."/>
            <person name="Lane C.E."/>
        </authorList>
    </citation>
    <scope>NUCLEOTIDE SEQUENCE [LARGE SCALE GENOMIC DNA]</scope>
    <source>
        <strain evidence="3">ESH_2018</strain>
    </source>
</reference>
<dbReference type="PANTHER" id="PTHR12900:SF0">
    <property type="entry name" value="CHECKPOINT PROTEIN"/>
    <property type="match status" value="1"/>
</dbReference>
<dbReference type="InterPro" id="IPR007150">
    <property type="entry name" value="HUS1/Mec3"/>
</dbReference>
<evidence type="ECO:0000313" key="3">
    <source>
        <dbReference type="EMBL" id="KAF8821139.1"/>
    </source>
</evidence>
<accession>A0ABQ7JAX8</accession>
<comment type="caution">
    <text evidence="3">The sequence shown here is derived from an EMBL/GenBank/DDBJ whole genome shotgun (WGS) entry which is preliminary data.</text>
</comment>
<comment type="subcellular location">
    <subcellularLocation>
        <location evidence="1">Nucleus</location>
    </subcellularLocation>
</comment>
<sequence>MRFKSHFRKDTLSIFLNVLSAMARFSKAGKPNSVRSFLKLSSEKIQLNVRNVDLVEAYAEFDTKDIFHEDFLIESKRQNMIGLAIPMQNFHDALKSGLNCEKITVRLSKRQGQGVLSFEFNDPLMENLSVTQDCPVQPLMGDSFNDATLPEIPACEWNIELPPAKHLLNVLLQMQKLGNETIEFLLKRSNKIINLCELQISSDSEIVSVKSRYTNCHLFAQESISEETQLIRSFKLKRVVNALKVGGETLLSRANDGFSLLGNVNIGGRRLRHSCKRRITALDLHNFYFKFVSF</sequence>
<protein>
    <recommendedName>
        <fullName evidence="5">Checkpoint protein</fullName>
    </recommendedName>
</protein>
<name>A0ABQ7JAX8_9APIC</name>
<dbReference type="PANTHER" id="PTHR12900">
    <property type="entry name" value="MITOTIC AND DNA DAMAGE CHECKPOINT PROTEIN HUS1"/>
    <property type="match status" value="1"/>
</dbReference>
<gene>
    <name evidence="3" type="ORF">IE077_000343</name>
</gene>
<evidence type="ECO:0000256" key="1">
    <source>
        <dbReference type="ARBA" id="ARBA00004123"/>
    </source>
</evidence>
<dbReference type="Proteomes" id="UP000823046">
    <property type="component" value="Unassembled WGS sequence"/>
</dbReference>
<dbReference type="Pfam" id="PF04005">
    <property type="entry name" value="Hus1"/>
    <property type="match status" value="1"/>
</dbReference>